<dbReference type="Gene3D" id="3.30.420.10">
    <property type="entry name" value="Ribonuclease H-like superfamily/Ribonuclease H"/>
    <property type="match status" value="1"/>
</dbReference>
<dbReference type="PANTHER" id="PTHR46889:SF4">
    <property type="entry name" value="TRANSPOSASE INSO FOR INSERTION SEQUENCE ELEMENT IS911B-RELATED"/>
    <property type="match status" value="1"/>
</dbReference>
<evidence type="ECO:0000313" key="4">
    <source>
        <dbReference type="Proteomes" id="UP000522313"/>
    </source>
</evidence>
<accession>A0A7X0JG92</accession>
<protein>
    <submittedName>
        <fullName evidence="3">Transposase InsO family protein</fullName>
    </submittedName>
</protein>
<comment type="caution">
    <text evidence="3">The sequence shown here is derived from an EMBL/GenBank/DDBJ whole genome shotgun (WGS) entry which is preliminary data.</text>
</comment>
<evidence type="ECO:0000256" key="1">
    <source>
        <dbReference type="SAM" id="MobiDB-lite"/>
    </source>
</evidence>
<dbReference type="InterPro" id="IPR001584">
    <property type="entry name" value="Integrase_cat-core"/>
</dbReference>
<feature type="domain" description="Integrase catalytic" evidence="2">
    <location>
        <begin position="25"/>
        <end position="194"/>
    </location>
</feature>
<organism evidence="3 4">
    <name type="scientific">Sphingomonas endophytica</name>
    <dbReference type="NCBI Taxonomy" id="869719"/>
    <lineage>
        <taxon>Bacteria</taxon>
        <taxon>Pseudomonadati</taxon>
        <taxon>Pseudomonadota</taxon>
        <taxon>Alphaproteobacteria</taxon>
        <taxon>Sphingomonadales</taxon>
        <taxon>Sphingomonadaceae</taxon>
        <taxon>Sphingomonas</taxon>
    </lineage>
</organism>
<dbReference type="Proteomes" id="UP000522313">
    <property type="component" value="Unassembled WGS sequence"/>
</dbReference>
<dbReference type="SUPFAM" id="SSF53098">
    <property type="entry name" value="Ribonuclease H-like"/>
    <property type="match status" value="1"/>
</dbReference>
<feature type="region of interest" description="Disordered" evidence="1">
    <location>
        <begin position="177"/>
        <end position="197"/>
    </location>
</feature>
<dbReference type="EMBL" id="JACHBT010000038">
    <property type="protein sequence ID" value="MBB6506679.1"/>
    <property type="molecule type" value="Genomic_DNA"/>
</dbReference>
<proteinExistence type="predicted"/>
<sequence>MAANRLLLARRYTERTDYGHDGVVVAIRSNLRWCSDGFEFTCWNGEIVRGAFIIDAHDREIIAWRAVANAGISGSDVCDIMLEAVETRFGGMRATTPLEMLSDNGSAYTARETRTFARQLGLKPCFTPVRSPQSNGISEAFVHTLKRDYVRVSPLPDALTALTSLAEWIEDYNDNHPHSGLKMRSPREHRALVSATA</sequence>
<dbReference type="GO" id="GO:0003676">
    <property type="term" value="F:nucleic acid binding"/>
    <property type="evidence" value="ECO:0007669"/>
    <property type="project" value="InterPro"/>
</dbReference>
<dbReference type="InterPro" id="IPR050900">
    <property type="entry name" value="Transposase_IS3/IS150/IS904"/>
</dbReference>
<evidence type="ECO:0000259" key="2">
    <source>
        <dbReference type="PROSITE" id="PS50994"/>
    </source>
</evidence>
<dbReference type="InterPro" id="IPR036397">
    <property type="entry name" value="RNaseH_sf"/>
</dbReference>
<dbReference type="AlphaFoldDB" id="A0A7X0JG92"/>
<reference evidence="3 4" key="2">
    <citation type="submission" date="2020-08" db="EMBL/GenBank/DDBJ databases">
        <authorList>
            <person name="Partida-Martinez L."/>
            <person name="Huntemann M."/>
            <person name="Clum A."/>
            <person name="Wang J."/>
            <person name="Palaniappan K."/>
            <person name="Ritter S."/>
            <person name="Chen I.-M."/>
            <person name="Stamatis D."/>
            <person name="Reddy T."/>
            <person name="O'Malley R."/>
            <person name="Daum C."/>
            <person name="Shapiro N."/>
            <person name="Ivanova N."/>
            <person name="Kyrpides N."/>
            <person name="Woyke T."/>
        </authorList>
    </citation>
    <scope>NUCLEOTIDE SEQUENCE [LARGE SCALE GENOMIC DNA]</scope>
    <source>
        <strain evidence="3 4">AS3.13</strain>
    </source>
</reference>
<dbReference type="GO" id="GO:0015074">
    <property type="term" value="P:DNA integration"/>
    <property type="evidence" value="ECO:0007669"/>
    <property type="project" value="InterPro"/>
</dbReference>
<gene>
    <name evidence="3" type="ORF">F4693_003691</name>
</gene>
<name>A0A7X0JG92_9SPHN</name>
<dbReference type="PANTHER" id="PTHR46889">
    <property type="entry name" value="TRANSPOSASE INSF FOR INSERTION SEQUENCE IS3B-RELATED"/>
    <property type="match status" value="1"/>
</dbReference>
<dbReference type="Pfam" id="PF00665">
    <property type="entry name" value="rve"/>
    <property type="match status" value="1"/>
</dbReference>
<reference evidence="3 4" key="1">
    <citation type="submission" date="2020-08" db="EMBL/GenBank/DDBJ databases">
        <title>The Agave Microbiome: Exploring the role of microbial communities in plant adaptations to desert environments.</title>
        <authorList>
            <person name="Partida-Martinez L.P."/>
        </authorList>
    </citation>
    <scope>NUCLEOTIDE SEQUENCE [LARGE SCALE GENOMIC DNA]</scope>
    <source>
        <strain evidence="3 4">AS3.13</strain>
    </source>
</reference>
<dbReference type="InterPro" id="IPR012337">
    <property type="entry name" value="RNaseH-like_sf"/>
</dbReference>
<evidence type="ECO:0000313" key="3">
    <source>
        <dbReference type="EMBL" id="MBB6506679.1"/>
    </source>
</evidence>
<dbReference type="PROSITE" id="PS50994">
    <property type="entry name" value="INTEGRASE"/>
    <property type="match status" value="1"/>
</dbReference>